<feature type="domain" description="C2H2-type" evidence="16">
    <location>
        <begin position="332"/>
        <end position="359"/>
    </location>
</feature>
<dbReference type="Proteomes" id="UP001321473">
    <property type="component" value="Unassembled WGS sequence"/>
</dbReference>
<dbReference type="InterPro" id="IPR036236">
    <property type="entry name" value="Znf_C2H2_sf"/>
</dbReference>
<gene>
    <name evidence="17" type="ORF">V5799_031971</name>
</gene>
<proteinExistence type="inferred from homology"/>
<dbReference type="PANTHER" id="PTHR19818:SF161">
    <property type="entry name" value="C2H2-TYPE DOMAIN-CONTAINING PROTEIN"/>
    <property type="match status" value="1"/>
</dbReference>
<evidence type="ECO:0000256" key="10">
    <source>
        <dbReference type="ARBA" id="ARBA00023163"/>
    </source>
</evidence>
<dbReference type="PANTHER" id="PTHR19818">
    <property type="entry name" value="ZINC FINGER PROTEIN ZIC AND GLI"/>
    <property type="match status" value="1"/>
</dbReference>
<dbReference type="FunFam" id="3.30.160.60:FF:002321">
    <property type="entry name" value="Putative transcriptional repressor ctcf"/>
    <property type="match status" value="1"/>
</dbReference>
<feature type="domain" description="C2H2-type" evidence="16">
    <location>
        <begin position="531"/>
        <end position="558"/>
    </location>
</feature>
<dbReference type="SMART" id="SM00355">
    <property type="entry name" value="ZnF_C2H2"/>
    <property type="match status" value="11"/>
</dbReference>
<dbReference type="Gene3D" id="3.30.160.60">
    <property type="entry name" value="Classic Zinc Finger"/>
    <property type="match status" value="10"/>
</dbReference>
<dbReference type="GO" id="GO:0000978">
    <property type="term" value="F:RNA polymerase II cis-regulatory region sequence-specific DNA binding"/>
    <property type="evidence" value="ECO:0007669"/>
    <property type="project" value="TreeGrafter"/>
</dbReference>
<feature type="domain" description="C2H2-type" evidence="16">
    <location>
        <begin position="502"/>
        <end position="530"/>
    </location>
</feature>
<feature type="domain" description="C2H2-type" evidence="16">
    <location>
        <begin position="559"/>
        <end position="586"/>
    </location>
</feature>
<keyword evidence="7" id="KW-0862">Zinc</keyword>
<feature type="compositionally biased region" description="Low complexity" evidence="15">
    <location>
        <begin position="11"/>
        <end position="26"/>
    </location>
</feature>
<evidence type="ECO:0000256" key="3">
    <source>
        <dbReference type="ARBA" id="ARBA00022491"/>
    </source>
</evidence>
<sequence>MSDQQTDTPTDGASSGPEAASAGDSEAISDIQNYLASFNKEIQGDGASSAAVAGGDSAITSAETDTVETEPSVTTADGTTTFYVTQTADGFQYATSTQAQFDGTTAYYTPAQATFYTTDGEQAAEGATTVTGPGQLETIQGYATTADGKAFPATTTTSGGLQQIVLAVGKGQGTESREIAVTIPDSIGDQVQHESTEELLKAVEQQGRSAGDAVQPSEQPTFVAMQPGTSHDGSDEQQVILNTGNSYQTVTIVPSDTNPGEVSYVLIVSQPDESKEDLAKADMDMSVYDFHEGGDKAGAEIVAEEASAPEPVAKMRTIKIAPKKSQTVTQAHMCNYCNYTSPKRYLLSRHMKSHSEERPHKCSVCERGFKTLASLQNHVNTHTGTRPHQCKECDAAFTTSGELVRHVRYRHTHEKPHRCTECDYASVELSKLKRHMRCHTGERPYQCPHCTYASPDTYKLKRHLRIHTGEKPYECDVCHARFTQSNSLKAHKLIHSGNKPIFQCELCPTTCGRKTDLRIHVQKLHTSDKPLKCKRCGKSFPDRYTYKVHVKSHEGEKCFKCDLCPYASISQRHLESHMLIHTDQKPFRCDECDQAFRQKQLLKRHKNLYHDPNYVPPIPKEKTHECPECSKAFRHKGNLIRHLAIHDPEATAAERAEAMRIGEPKGPGEEPDGEEDDYMLDDDEDDDMDDMAMEDGMVNEGQQVVVFEVIQIPAADGVTMEQHAIRAVSEDALRMASNGSVITGADGQELTIIQQVPQDQAVVTEAVTKAALAPMKRPRGRPRKYATMEAAASNQGEEVLGMTKAEMDAPQREAEMARRRLEQKQKDMEECFGFNDEEDETILAMPAAPGVNGPSEDKVQDGTTTTYILMQENGDAV</sequence>
<evidence type="ECO:0000256" key="7">
    <source>
        <dbReference type="ARBA" id="ARBA00022833"/>
    </source>
</evidence>
<dbReference type="Pfam" id="PF23611">
    <property type="entry name" value="zf-C2H2_16"/>
    <property type="match status" value="1"/>
</dbReference>
<dbReference type="InterPro" id="IPR050329">
    <property type="entry name" value="GLI_C2H2-zinc-finger"/>
</dbReference>
<protein>
    <recommendedName>
        <fullName evidence="13">CCCTC-binding factor</fullName>
    </recommendedName>
</protein>
<evidence type="ECO:0000313" key="18">
    <source>
        <dbReference type="Proteomes" id="UP001321473"/>
    </source>
</evidence>
<dbReference type="PROSITE" id="PS50157">
    <property type="entry name" value="ZINC_FINGER_C2H2_2"/>
    <property type="match status" value="11"/>
</dbReference>
<evidence type="ECO:0000256" key="6">
    <source>
        <dbReference type="ARBA" id="ARBA00022771"/>
    </source>
</evidence>
<evidence type="ECO:0000256" key="14">
    <source>
        <dbReference type="PROSITE-ProRule" id="PRU00042"/>
    </source>
</evidence>
<organism evidence="17 18">
    <name type="scientific">Amblyomma americanum</name>
    <name type="common">Lone star tick</name>
    <dbReference type="NCBI Taxonomy" id="6943"/>
    <lineage>
        <taxon>Eukaryota</taxon>
        <taxon>Metazoa</taxon>
        <taxon>Ecdysozoa</taxon>
        <taxon>Arthropoda</taxon>
        <taxon>Chelicerata</taxon>
        <taxon>Arachnida</taxon>
        <taxon>Acari</taxon>
        <taxon>Parasitiformes</taxon>
        <taxon>Ixodida</taxon>
        <taxon>Ixodoidea</taxon>
        <taxon>Ixodidae</taxon>
        <taxon>Amblyomminae</taxon>
        <taxon>Amblyomma</taxon>
    </lineage>
</organism>
<dbReference type="InterPro" id="IPR000637">
    <property type="entry name" value="HMGI/Y_DNA-bd_CS"/>
</dbReference>
<keyword evidence="5" id="KW-0677">Repeat</keyword>
<comment type="subcellular location">
    <subcellularLocation>
        <location evidence="1">Nucleus</location>
    </subcellularLocation>
</comment>
<keyword evidence="3" id="KW-0678">Repressor</keyword>
<dbReference type="EMBL" id="JARKHS020027404">
    <property type="protein sequence ID" value="KAK8765419.1"/>
    <property type="molecule type" value="Genomic_DNA"/>
</dbReference>
<dbReference type="GO" id="GO:0000981">
    <property type="term" value="F:DNA-binding transcription factor activity, RNA polymerase II-specific"/>
    <property type="evidence" value="ECO:0007669"/>
    <property type="project" value="TreeGrafter"/>
</dbReference>
<dbReference type="FunFam" id="3.30.160.60:FF:000049">
    <property type="entry name" value="transcriptional repressor CTCF isoform X1"/>
    <property type="match status" value="1"/>
</dbReference>
<dbReference type="AlphaFoldDB" id="A0AAQ4DSH9"/>
<dbReference type="GO" id="GO:0005634">
    <property type="term" value="C:nucleus"/>
    <property type="evidence" value="ECO:0007669"/>
    <property type="project" value="UniProtKB-SubCell"/>
</dbReference>
<feature type="domain" description="C2H2-type" evidence="16">
    <location>
        <begin position="624"/>
        <end position="651"/>
    </location>
</feature>
<evidence type="ECO:0000259" key="16">
    <source>
        <dbReference type="PROSITE" id="PS50157"/>
    </source>
</evidence>
<dbReference type="SUPFAM" id="SSF57667">
    <property type="entry name" value="beta-beta-alpha zinc fingers"/>
    <property type="match status" value="6"/>
</dbReference>
<name>A0AAQ4DSH9_AMBAM</name>
<comment type="similarity">
    <text evidence="2">Belongs to the krueppel C2H2-type zinc-finger protein family.</text>
</comment>
<dbReference type="FunFam" id="3.30.160.60:FF:001668">
    <property type="entry name" value="transcriptional repressor CTCF"/>
    <property type="match status" value="1"/>
</dbReference>
<evidence type="ECO:0000313" key="17">
    <source>
        <dbReference type="EMBL" id="KAK8765419.1"/>
    </source>
</evidence>
<comment type="similarity">
    <text evidence="12">Belongs to the CTCF zinc-finger protein family.</text>
</comment>
<dbReference type="FunFam" id="3.30.160.60:FF:000373">
    <property type="entry name" value="Putative transcriptional repressor ctcf"/>
    <property type="match status" value="1"/>
</dbReference>
<evidence type="ECO:0000256" key="5">
    <source>
        <dbReference type="ARBA" id="ARBA00022737"/>
    </source>
</evidence>
<evidence type="ECO:0000256" key="11">
    <source>
        <dbReference type="ARBA" id="ARBA00023242"/>
    </source>
</evidence>
<dbReference type="FunFam" id="3.30.160.60:FF:000448">
    <property type="entry name" value="RE1-silencing transcription factor A"/>
    <property type="match status" value="1"/>
</dbReference>
<evidence type="ECO:0000256" key="12">
    <source>
        <dbReference type="ARBA" id="ARBA00061457"/>
    </source>
</evidence>
<evidence type="ECO:0000256" key="2">
    <source>
        <dbReference type="ARBA" id="ARBA00006991"/>
    </source>
</evidence>
<feature type="domain" description="C2H2-type" evidence="16">
    <location>
        <begin position="587"/>
        <end position="610"/>
    </location>
</feature>
<keyword evidence="10" id="KW-0804">Transcription</keyword>
<dbReference type="InterPro" id="IPR056438">
    <property type="entry name" value="Znf-C2H2_CTCF"/>
</dbReference>
<dbReference type="GO" id="GO:0045944">
    <property type="term" value="P:positive regulation of transcription by RNA polymerase II"/>
    <property type="evidence" value="ECO:0007669"/>
    <property type="project" value="UniProtKB-ARBA"/>
</dbReference>
<dbReference type="FunFam" id="3.30.160.60:FF:000420">
    <property type="entry name" value="Putative transcriptional repressor ctcf"/>
    <property type="match status" value="1"/>
</dbReference>
<feature type="domain" description="C2H2-type" evidence="16">
    <location>
        <begin position="360"/>
        <end position="387"/>
    </location>
</feature>
<comment type="caution">
    <text evidence="17">The sequence shown here is derived from an EMBL/GenBank/DDBJ whole genome shotgun (WGS) entry which is preliminary data.</text>
</comment>
<feature type="region of interest" description="Disordered" evidence="15">
    <location>
        <begin position="206"/>
        <end position="236"/>
    </location>
</feature>
<feature type="compositionally biased region" description="Polar residues" evidence="15">
    <location>
        <begin position="227"/>
        <end position="236"/>
    </location>
</feature>
<evidence type="ECO:0000256" key="9">
    <source>
        <dbReference type="ARBA" id="ARBA00023125"/>
    </source>
</evidence>
<evidence type="ECO:0000256" key="8">
    <source>
        <dbReference type="ARBA" id="ARBA00023015"/>
    </source>
</evidence>
<dbReference type="GO" id="GO:0008270">
    <property type="term" value="F:zinc ion binding"/>
    <property type="evidence" value="ECO:0007669"/>
    <property type="project" value="UniProtKB-KW"/>
</dbReference>
<keyword evidence="8" id="KW-0805">Transcription regulation</keyword>
<dbReference type="InterPro" id="IPR013087">
    <property type="entry name" value="Znf_C2H2_type"/>
</dbReference>
<accession>A0AAQ4DSH9</accession>
<keyword evidence="11" id="KW-0539">Nucleus</keyword>
<keyword evidence="6 14" id="KW-0863">Zinc-finger</keyword>
<feature type="domain" description="C2H2-type" evidence="16">
    <location>
        <begin position="445"/>
        <end position="472"/>
    </location>
</feature>
<feature type="domain" description="C2H2-type" evidence="16">
    <location>
        <begin position="417"/>
        <end position="444"/>
    </location>
</feature>
<evidence type="ECO:0000256" key="1">
    <source>
        <dbReference type="ARBA" id="ARBA00004123"/>
    </source>
</evidence>
<keyword evidence="9" id="KW-0238">DNA-binding</keyword>
<evidence type="ECO:0000256" key="4">
    <source>
        <dbReference type="ARBA" id="ARBA00022723"/>
    </source>
</evidence>
<dbReference type="FunFam" id="3.30.160.60:FF:000222">
    <property type="entry name" value="Putative transcriptional repressor ctcf"/>
    <property type="match status" value="1"/>
</dbReference>
<dbReference type="FunFam" id="3.30.160.60:FF:001442">
    <property type="entry name" value="zinc finger protein 696"/>
    <property type="match status" value="1"/>
</dbReference>
<evidence type="ECO:0000256" key="15">
    <source>
        <dbReference type="SAM" id="MobiDB-lite"/>
    </source>
</evidence>
<feature type="region of interest" description="Disordered" evidence="15">
    <location>
        <begin position="1"/>
        <end position="27"/>
    </location>
</feature>
<keyword evidence="4" id="KW-0479">Metal-binding</keyword>
<reference evidence="17 18" key="1">
    <citation type="journal article" date="2023" name="Arcadia Sci">
        <title>De novo assembly of a long-read Amblyomma americanum tick genome.</title>
        <authorList>
            <person name="Chou S."/>
            <person name="Poskanzer K.E."/>
            <person name="Rollins M."/>
            <person name="Thuy-Boun P.S."/>
        </authorList>
    </citation>
    <scope>NUCLEOTIDE SEQUENCE [LARGE SCALE GENOMIC DNA]</scope>
    <source>
        <strain evidence="17">F_SG_1</strain>
        <tissue evidence="17">Salivary glands</tissue>
    </source>
</reference>
<dbReference type="Pfam" id="PF00096">
    <property type="entry name" value="zf-C2H2"/>
    <property type="match status" value="6"/>
</dbReference>
<feature type="domain" description="C2H2-type" evidence="16">
    <location>
        <begin position="388"/>
        <end position="416"/>
    </location>
</feature>
<dbReference type="PROSITE" id="PS00354">
    <property type="entry name" value="HMGI_Y"/>
    <property type="match status" value="1"/>
</dbReference>
<evidence type="ECO:0000256" key="13">
    <source>
        <dbReference type="ARBA" id="ARBA00079129"/>
    </source>
</evidence>
<keyword evidence="18" id="KW-1185">Reference proteome</keyword>
<dbReference type="PROSITE" id="PS00028">
    <property type="entry name" value="ZINC_FINGER_C2H2_1"/>
    <property type="match status" value="7"/>
</dbReference>
<feature type="domain" description="C2H2-type" evidence="16">
    <location>
        <begin position="473"/>
        <end position="500"/>
    </location>
</feature>